<accession>A8NAY6</accession>
<sequence length="422" mass="47756">MKKHPTPVRPFRVDYTLPQSLRLALLYGRYCQHAYHRFQNPRHKIPTFSAIPIEIKSELHQLVSVIYQATRTSIQSCPTFGHLLLSFFSPLPLVNVRHLKVREYEPGFLPRSDFQTQNPPAGGFVRFPRGSDHHTIQIGPAIYYDDDGHPVAYHLPSAIQQHRLELLNLHIELSANRRRESIDPATPFMSIDETCASPQGFLYTHDDLVNGCARLAPAHLIDEGRGLFSPSPVLLESRYRGMRLLDELSETFAIIGAAISVIHPPSFFAGLQALEQLSKPSKSVTPQYIVTDVLSLWTSPHSLFRIYNNYNSGVRREDVTPPLAFDTILSAGTSQINRFVCPNLGHEFYFHPGTLFIGMTRILYHGWTAAGYDPHIVAIASFDEAVMKRTIPDDMHLFSRKWSPAEYSSLSPELGLDRDTDM</sequence>
<dbReference type="GeneID" id="6008470"/>
<name>A8NAY6_COPC7</name>
<dbReference type="InParanoid" id="A8NAY6"/>
<dbReference type="HOGENOM" id="CLU_039070_8_0_1"/>
<reference evidence="1 2" key="1">
    <citation type="journal article" date="2010" name="Proc. Natl. Acad. Sci. U.S.A.">
        <title>Insights into evolution of multicellular fungi from the assembled chromosomes of the mushroom Coprinopsis cinerea (Coprinus cinereus).</title>
        <authorList>
            <person name="Stajich J.E."/>
            <person name="Wilke S.K."/>
            <person name="Ahren D."/>
            <person name="Au C.H."/>
            <person name="Birren B.W."/>
            <person name="Borodovsky M."/>
            <person name="Burns C."/>
            <person name="Canback B."/>
            <person name="Casselton L.A."/>
            <person name="Cheng C.K."/>
            <person name="Deng J."/>
            <person name="Dietrich F.S."/>
            <person name="Fargo D.C."/>
            <person name="Farman M.L."/>
            <person name="Gathman A.C."/>
            <person name="Goldberg J."/>
            <person name="Guigo R."/>
            <person name="Hoegger P.J."/>
            <person name="Hooker J.B."/>
            <person name="Huggins A."/>
            <person name="James T.Y."/>
            <person name="Kamada T."/>
            <person name="Kilaru S."/>
            <person name="Kodira C."/>
            <person name="Kues U."/>
            <person name="Kupfer D."/>
            <person name="Kwan H.S."/>
            <person name="Lomsadze A."/>
            <person name="Li W."/>
            <person name="Lilly W.W."/>
            <person name="Ma L.J."/>
            <person name="Mackey A.J."/>
            <person name="Manning G."/>
            <person name="Martin F."/>
            <person name="Muraguchi H."/>
            <person name="Natvig D.O."/>
            <person name="Palmerini H."/>
            <person name="Ramesh M.A."/>
            <person name="Rehmeyer C.J."/>
            <person name="Roe B.A."/>
            <person name="Shenoy N."/>
            <person name="Stanke M."/>
            <person name="Ter-Hovhannisyan V."/>
            <person name="Tunlid A."/>
            <person name="Velagapudi R."/>
            <person name="Vision T.J."/>
            <person name="Zeng Q."/>
            <person name="Zolan M.E."/>
            <person name="Pukkila P.J."/>
        </authorList>
    </citation>
    <scope>NUCLEOTIDE SEQUENCE [LARGE SCALE GENOMIC DNA]</scope>
    <source>
        <strain evidence="2">Okayama-7 / 130 / ATCC MYA-4618 / FGSC 9003</strain>
    </source>
</reference>
<dbReference type="RefSeq" id="XP_001831988.2">
    <property type="nucleotide sequence ID" value="XM_001831936.2"/>
</dbReference>
<protein>
    <submittedName>
        <fullName evidence="1">Uncharacterized protein</fullName>
    </submittedName>
</protein>
<dbReference type="AlphaFoldDB" id="A8NAY6"/>
<dbReference type="VEuPathDB" id="FungiDB:CC1G_07039"/>
<dbReference type="OrthoDB" id="2623708at2759"/>
<evidence type="ECO:0000313" key="2">
    <source>
        <dbReference type="Proteomes" id="UP000001861"/>
    </source>
</evidence>
<evidence type="ECO:0000313" key="1">
    <source>
        <dbReference type="EMBL" id="EAU89887.2"/>
    </source>
</evidence>
<proteinExistence type="predicted"/>
<gene>
    <name evidence="1" type="ORF">CC1G_07039</name>
</gene>
<dbReference type="KEGG" id="cci:CC1G_07039"/>
<comment type="caution">
    <text evidence="1">The sequence shown here is derived from an EMBL/GenBank/DDBJ whole genome shotgun (WGS) entry which is preliminary data.</text>
</comment>
<organism evidence="1 2">
    <name type="scientific">Coprinopsis cinerea (strain Okayama-7 / 130 / ATCC MYA-4618 / FGSC 9003)</name>
    <name type="common">Inky cap fungus</name>
    <name type="synonym">Hormographiella aspergillata</name>
    <dbReference type="NCBI Taxonomy" id="240176"/>
    <lineage>
        <taxon>Eukaryota</taxon>
        <taxon>Fungi</taxon>
        <taxon>Dikarya</taxon>
        <taxon>Basidiomycota</taxon>
        <taxon>Agaricomycotina</taxon>
        <taxon>Agaricomycetes</taxon>
        <taxon>Agaricomycetidae</taxon>
        <taxon>Agaricales</taxon>
        <taxon>Agaricineae</taxon>
        <taxon>Psathyrellaceae</taxon>
        <taxon>Coprinopsis</taxon>
    </lineage>
</organism>
<dbReference type="EMBL" id="AACS02000009">
    <property type="protein sequence ID" value="EAU89887.2"/>
    <property type="molecule type" value="Genomic_DNA"/>
</dbReference>
<dbReference type="Proteomes" id="UP000001861">
    <property type="component" value="Unassembled WGS sequence"/>
</dbReference>
<keyword evidence="2" id="KW-1185">Reference proteome</keyword>